<organism evidence="4 5">
    <name type="scientific">Clostridium frigoriphilum</name>
    <dbReference type="NCBI Taxonomy" id="443253"/>
    <lineage>
        <taxon>Bacteria</taxon>
        <taxon>Bacillati</taxon>
        <taxon>Bacillota</taxon>
        <taxon>Clostridia</taxon>
        <taxon>Eubacteriales</taxon>
        <taxon>Clostridiaceae</taxon>
        <taxon>Clostridium</taxon>
    </lineage>
</organism>
<sequence length="172" mass="19030">MKKVISIICLIMLCFSITACDNSETNENNQVSKQEAPKSDSTQQTDNGTASKTLTMIDLIVTVGNKEFSAKLYNNQTTKALVKQFPLTVDMSELNGNEKYYNLSNTLPTASEQPEKIHAGDIMLYGDNCLVAFYKTFSSSYKYTRIGYIDDAASFVQVVGDGNIKVTFDLAK</sequence>
<evidence type="ECO:0000259" key="3">
    <source>
        <dbReference type="Pfam" id="PF18050"/>
    </source>
</evidence>
<keyword evidence="2" id="KW-0732">Signal</keyword>
<reference evidence="4 5" key="1">
    <citation type="submission" date="2023-11" db="EMBL/GenBank/DDBJ databases">
        <title>Draft genome sequence of a psychrophilic Clostridium strain from permafrost water brine.</title>
        <authorList>
            <person name="Shcherbakova V.A."/>
            <person name="Trubitsyn V.E."/>
            <person name="Zakharyuk A.G."/>
        </authorList>
    </citation>
    <scope>NUCLEOTIDE SEQUENCE [LARGE SCALE GENOMIC DNA]</scope>
    <source>
        <strain evidence="4 5">14F</strain>
    </source>
</reference>
<keyword evidence="5" id="KW-1185">Reference proteome</keyword>
<dbReference type="Proteomes" id="UP001498469">
    <property type="component" value="Unassembled WGS sequence"/>
</dbReference>
<comment type="caution">
    <text evidence="4">The sequence shown here is derived from an EMBL/GenBank/DDBJ whole genome shotgun (WGS) entry which is preliminary data.</text>
</comment>
<gene>
    <name evidence="4" type="ORF">SJI18_12870</name>
</gene>
<evidence type="ECO:0000256" key="1">
    <source>
        <dbReference type="SAM" id="MobiDB-lite"/>
    </source>
</evidence>
<proteinExistence type="predicted"/>
<evidence type="ECO:0000256" key="2">
    <source>
        <dbReference type="SAM" id="SignalP"/>
    </source>
</evidence>
<dbReference type="Pfam" id="PF18050">
    <property type="entry name" value="Cyclophil_like2"/>
    <property type="match status" value="1"/>
</dbReference>
<feature type="domain" description="Cyclophilin-like" evidence="3">
    <location>
        <begin position="61"/>
        <end position="168"/>
    </location>
</feature>
<feature type="region of interest" description="Disordered" evidence="1">
    <location>
        <begin position="28"/>
        <end position="48"/>
    </location>
</feature>
<dbReference type="EMBL" id="JAZHFS010000011">
    <property type="protein sequence ID" value="MEF2113198.1"/>
    <property type="molecule type" value="Genomic_DNA"/>
</dbReference>
<accession>A0ABU7US44</accession>
<dbReference type="InterPro" id="IPR041183">
    <property type="entry name" value="Cyclophilin-like"/>
</dbReference>
<feature type="chain" id="PRO_5045688934" evidence="2">
    <location>
        <begin position="20"/>
        <end position="172"/>
    </location>
</feature>
<protein>
    <submittedName>
        <fullName evidence="4">Cyclophilin-like fold protein</fullName>
    </submittedName>
</protein>
<dbReference type="PROSITE" id="PS51257">
    <property type="entry name" value="PROKAR_LIPOPROTEIN"/>
    <property type="match status" value="1"/>
</dbReference>
<evidence type="ECO:0000313" key="4">
    <source>
        <dbReference type="EMBL" id="MEF2113198.1"/>
    </source>
</evidence>
<dbReference type="RefSeq" id="WP_216248809.1">
    <property type="nucleotide sequence ID" value="NZ_JAZHFS010000011.1"/>
</dbReference>
<feature type="signal peptide" evidence="2">
    <location>
        <begin position="1"/>
        <end position="19"/>
    </location>
</feature>
<evidence type="ECO:0000313" key="5">
    <source>
        <dbReference type="Proteomes" id="UP001498469"/>
    </source>
</evidence>
<name>A0ABU7US44_9CLOT</name>